<comment type="similarity">
    <text evidence="3">Belongs to the PHAX family.</text>
</comment>
<comment type="subcellular location">
    <subcellularLocation>
        <location evidence="2">Cytoplasm</location>
    </subcellularLocation>
    <subcellularLocation>
        <location evidence="1">Nucleus</location>
    </subcellularLocation>
</comment>
<protein>
    <recommendedName>
        <fullName evidence="4">Phosphorylated adapter RNA export protein</fullName>
    </recommendedName>
    <alternativeName>
        <fullName evidence="10">RNA U small nuclear RNA export adapter protein</fullName>
    </alternativeName>
</protein>
<keyword evidence="8" id="KW-0653">Protein transport</keyword>
<keyword evidence="7" id="KW-0694">RNA-binding</keyword>
<dbReference type="GO" id="GO:0003723">
    <property type="term" value="F:RNA binding"/>
    <property type="evidence" value="ECO:0007669"/>
    <property type="project" value="UniProtKB-KW"/>
</dbReference>
<keyword evidence="14" id="KW-1185">Reference proteome</keyword>
<dbReference type="GO" id="GO:0005737">
    <property type="term" value="C:cytoplasm"/>
    <property type="evidence" value="ECO:0007669"/>
    <property type="project" value="UniProtKB-SubCell"/>
</dbReference>
<feature type="compositionally biased region" description="Basic and acidic residues" evidence="11">
    <location>
        <begin position="206"/>
        <end position="219"/>
    </location>
</feature>
<proteinExistence type="inferred from homology"/>
<dbReference type="InterPro" id="IPR038092">
    <property type="entry name" value="PHAX_RNA-binding_sf"/>
</dbReference>
<sequence>MMFALPMSKRERLKMERAPLRTCNPWMWTLGNCRKGNFAEDADHPPARTVNSTSRHHAVFEFKSGCDQVSNDGRVHLECADTSERTSAAARSGRRRPKKRRSGKRKTVDVARFVRETCDHLQEKKISLIWALVKKLGVEAVRDLVKEVDVIEKCGGQMTNDQKRRRTPGGVLWNILKGRVQPQVYKEIMSQGNEVLKQKAREAKETLKRQRMDVDEPENKKRRKVGEKEADSPMARAEERKISWPKPATVFKTGPEALESPADSVKSVEKAGNVTHRLRVPVEYGDVEKGEPDGFSCENDELSGCSR</sequence>
<evidence type="ECO:0000256" key="4">
    <source>
        <dbReference type="ARBA" id="ARBA00016856"/>
    </source>
</evidence>
<feature type="compositionally biased region" description="Basic residues" evidence="11">
    <location>
        <begin position="92"/>
        <end position="105"/>
    </location>
</feature>
<dbReference type="Proteomes" id="UP001633002">
    <property type="component" value="Unassembled WGS sequence"/>
</dbReference>
<dbReference type="InterPro" id="IPR019385">
    <property type="entry name" value="PHAX_RNA-binding_domain"/>
</dbReference>
<evidence type="ECO:0000313" key="14">
    <source>
        <dbReference type="Proteomes" id="UP001633002"/>
    </source>
</evidence>
<feature type="compositionally biased region" description="Basic and acidic residues" evidence="11">
    <location>
        <begin position="226"/>
        <end position="242"/>
    </location>
</feature>
<evidence type="ECO:0000256" key="11">
    <source>
        <dbReference type="SAM" id="MobiDB-lite"/>
    </source>
</evidence>
<dbReference type="PANTHER" id="PTHR13135:SF0">
    <property type="entry name" value="PHOSPHORYLATED ADAPTER RNA EXPORT PROTEIN"/>
    <property type="match status" value="1"/>
</dbReference>
<dbReference type="InterPro" id="IPR039047">
    <property type="entry name" value="PHAX"/>
</dbReference>
<evidence type="ECO:0000259" key="12">
    <source>
        <dbReference type="Pfam" id="PF10258"/>
    </source>
</evidence>
<dbReference type="GO" id="GO:0015031">
    <property type="term" value="P:protein transport"/>
    <property type="evidence" value="ECO:0007669"/>
    <property type="project" value="UniProtKB-KW"/>
</dbReference>
<gene>
    <name evidence="13" type="ORF">R1sor_020229</name>
</gene>
<dbReference type="GO" id="GO:0005634">
    <property type="term" value="C:nucleus"/>
    <property type="evidence" value="ECO:0007669"/>
    <property type="project" value="UniProtKB-SubCell"/>
</dbReference>
<keyword evidence="5" id="KW-0813">Transport</keyword>
<reference evidence="13 14" key="1">
    <citation type="submission" date="2024-09" db="EMBL/GenBank/DDBJ databases">
        <title>Chromosome-scale assembly of Riccia sorocarpa.</title>
        <authorList>
            <person name="Paukszto L."/>
        </authorList>
    </citation>
    <scope>NUCLEOTIDE SEQUENCE [LARGE SCALE GENOMIC DNA]</scope>
    <source>
        <strain evidence="13">LP-2024</strain>
        <tissue evidence="13">Aerial parts of the thallus</tissue>
    </source>
</reference>
<feature type="region of interest" description="Disordered" evidence="11">
    <location>
        <begin position="206"/>
        <end position="269"/>
    </location>
</feature>
<keyword evidence="6" id="KW-0963">Cytoplasm</keyword>
<feature type="region of interest" description="Disordered" evidence="11">
    <location>
        <begin position="84"/>
        <end position="107"/>
    </location>
</feature>
<organism evidence="13 14">
    <name type="scientific">Riccia sorocarpa</name>
    <dbReference type="NCBI Taxonomy" id="122646"/>
    <lineage>
        <taxon>Eukaryota</taxon>
        <taxon>Viridiplantae</taxon>
        <taxon>Streptophyta</taxon>
        <taxon>Embryophyta</taxon>
        <taxon>Marchantiophyta</taxon>
        <taxon>Marchantiopsida</taxon>
        <taxon>Marchantiidae</taxon>
        <taxon>Marchantiales</taxon>
        <taxon>Ricciaceae</taxon>
        <taxon>Riccia</taxon>
    </lineage>
</organism>
<accession>A0ABD3IJ83</accession>
<dbReference type="PANTHER" id="PTHR13135">
    <property type="entry name" value="CYTOSOLIC RESINIFERATOXIN BINDING PROTEIN RBP-26"/>
    <property type="match status" value="1"/>
</dbReference>
<name>A0ABD3IJ83_9MARC</name>
<keyword evidence="9" id="KW-0539">Nucleus</keyword>
<dbReference type="AlphaFoldDB" id="A0ABD3IJ83"/>
<evidence type="ECO:0000256" key="7">
    <source>
        <dbReference type="ARBA" id="ARBA00022884"/>
    </source>
</evidence>
<evidence type="ECO:0000256" key="1">
    <source>
        <dbReference type="ARBA" id="ARBA00004123"/>
    </source>
</evidence>
<evidence type="ECO:0000256" key="6">
    <source>
        <dbReference type="ARBA" id="ARBA00022490"/>
    </source>
</evidence>
<evidence type="ECO:0000256" key="10">
    <source>
        <dbReference type="ARBA" id="ARBA00030834"/>
    </source>
</evidence>
<comment type="caution">
    <text evidence="13">The sequence shown here is derived from an EMBL/GenBank/DDBJ whole genome shotgun (WGS) entry which is preliminary data.</text>
</comment>
<evidence type="ECO:0000256" key="2">
    <source>
        <dbReference type="ARBA" id="ARBA00004496"/>
    </source>
</evidence>
<evidence type="ECO:0000313" key="13">
    <source>
        <dbReference type="EMBL" id="KAL3702207.1"/>
    </source>
</evidence>
<dbReference type="Pfam" id="PF10258">
    <property type="entry name" value="PHAX_RNA-bd"/>
    <property type="match status" value="1"/>
</dbReference>
<dbReference type="EMBL" id="JBJQOH010000001">
    <property type="protein sequence ID" value="KAL3702207.1"/>
    <property type="molecule type" value="Genomic_DNA"/>
</dbReference>
<dbReference type="Gene3D" id="1.10.10.1440">
    <property type="entry name" value="PHAX RNA-binding domain"/>
    <property type="match status" value="1"/>
</dbReference>
<evidence type="ECO:0000256" key="5">
    <source>
        <dbReference type="ARBA" id="ARBA00022448"/>
    </source>
</evidence>
<feature type="region of interest" description="Disordered" evidence="11">
    <location>
        <begin position="284"/>
        <end position="307"/>
    </location>
</feature>
<feature type="domain" description="Phosphorylated adapter RNA export protein RNA-binding" evidence="12">
    <location>
        <begin position="113"/>
        <end position="193"/>
    </location>
</feature>
<evidence type="ECO:0000256" key="9">
    <source>
        <dbReference type="ARBA" id="ARBA00023242"/>
    </source>
</evidence>
<evidence type="ECO:0000256" key="3">
    <source>
        <dbReference type="ARBA" id="ARBA00006094"/>
    </source>
</evidence>
<evidence type="ECO:0000256" key="8">
    <source>
        <dbReference type="ARBA" id="ARBA00022927"/>
    </source>
</evidence>